<feature type="transmembrane region" description="Helical" evidence="2">
    <location>
        <begin position="252"/>
        <end position="270"/>
    </location>
</feature>
<feature type="domain" description="Soluble ligand binding" evidence="4">
    <location>
        <begin position="157"/>
        <end position="206"/>
    </location>
</feature>
<sequence length="271" mass="30432">MFDFKLYLYTTLIHSMKNRILNKPIQFILICLALISLTGCATREQIVYFQGDIDSIEQQVEKYSPTIQPDDLLVITISARDFEATKPFNQVNYYYQSPNEARLQTYLVDEEGNIDYPVLGKIELGGLTRSQATNKLKKLLEEYIIDPGATINITNFKVTVLGEVTRPGSYTIPNERITILEALGLAGDLTINGVRNNVMVIREINGEKTFHRVDLTSGNVVNSPVYFLMQNDVVYIEPNKAQIQSSAFGRNTSIIISVAGLLITVISVLTR</sequence>
<keyword evidence="2" id="KW-0812">Transmembrane</keyword>
<dbReference type="GO" id="GO:0015159">
    <property type="term" value="F:polysaccharide transmembrane transporter activity"/>
    <property type="evidence" value="ECO:0007669"/>
    <property type="project" value="InterPro"/>
</dbReference>
<name>A0A1W2BAU3_9FLAO</name>
<dbReference type="Proteomes" id="UP000192393">
    <property type="component" value="Unassembled WGS sequence"/>
</dbReference>
<reference evidence="6" key="1">
    <citation type="submission" date="2017-04" db="EMBL/GenBank/DDBJ databases">
        <authorList>
            <person name="Varghese N."/>
            <person name="Submissions S."/>
        </authorList>
    </citation>
    <scope>NUCLEOTIDE SEQUENCE [LARGE SCALE GENOMIC DNA]</scope>
    <source>
        <strain evidence="6">CGMCC 1.12708</strain>
    </source>
</reference>
<organism evidence="5 6">
    <name type="scientific">Moheibacter sediminis</name>
    <dbReference type="NCBI Taxonomy" id="1434700"/>
    <lineage>
        <taxon>Bacteria</taxon>
        <taxon>Pseudomonadati</taxon>
        <taxon>Bacteroidota</taxon>
        <taxon>Flavobacteriia</taxon>
        <taxon>Flavobacteriales</taxon>
        <taxon>Weeksellaceae</taxon>
        <taxon>Moheibacter</taxon>
    </lineage>
</organism>
<dbReference type="InterPro" id="IPR003715">
    <property type="entry name" value="Poly_export_N"/>
</dbReference>
<dbReference type="Gene3D" id="3.30.1950.10">
    <property type="entry name" value="wza like domain"/>
    <property type="match status" value="1"/>
</dbReference>
<dbReference type="AlphaFoldDB" id="A0A1W2BAU3"/>
<keyword evidence="2" id="KW-0472">Membrane</keyword>
<evidence type="ECO:0000259" key="3">
    <source>
        <dbReference type="Pfam" id="PF02563"/>
    </source>
</evidence>
<evidence type="ECO:0000256" key="1">
    <source>
        <dbReference type="ARBA" id="ARBA00022729"/>
    </source>
</evidence>
<dbReference type="PANTHER" id="PTHR33619">
    <property type="entry name" value="POLYSACCHARIDE EXPORT PROTEIN GFCE-RELATED"/>
    <property type="match status" value="1"/>
</dbReference>
<dbReference type="EMBL" id="FWXS01000006">
    <property type="protein sequence ID" value="SMC70026.1"/>
    <property type="molecule type" value="Genomic_DNA"/>
</dbReference>
<dbReference type="Gene3D" id="3.10.560.10">
    <property type="entry name" value="Outer membrane lipoprotein wza domain like"/>
    <property type="match status" value="2"/>
</dbReference>
<dbReference type="PANTHER" id="PTHR33619:SF3">
    <property type="entry name" value="POLYSACCHARIDE EXPORT PROTEIN GFCE-RELATED"/>
    <property type="match status" value="1"/>
</dbReference>
<evidence type="ECO:0000256" key="2">
    <source>
        <dbReference type="SAM" id="Phobius"/>
    </source>
</evidence>
<proteinExistence type="predicted"/>
<accession>A0A1W2BAU3</accession>
<evidence type="ECO:0000313" key="5">
    <source>
        <dbReference type="EMBL" id="SMC70026.1"/>
    </source>
</evidence>
<dbReference type="Pfam" id="PF10531">
    <property type="entry name" value="SLBB"/>
    <property type="match status" value="1"/>
</dbReference>
<keyword evidence="6" id="KW-1185">Reference proteome</keyword>
<gene>
    <name evidence="5" type="ORF">SAMN06296427_10616</name>
</gene>
<keyword evidence="1" id="KW-0732">Signal</keyword>
<evidence type="ECO:0000313" key="6">
    <source>
        <dbReference type="Proteomes" id="UP000192393"/>
    </source>
</evidence>
<dbReference type="Pfam" id="PF02563">
    <property type="entry name" value="Poly_export"/>
    <property type="match status" value="1"/>
</dbReference>
<keyword evidence="2" id="KW-1133">Transmembrane helix</keyword>
<dbReference type="InterPro" id="IPR049712">
    <property type="entry name" value="Poly_export"/>
</dbReference>
<evidence type="ECO:0000259" key="4">
    <source>
        <dbReference type="Pfam" id="PF10531"/>
    </source>
</evidence>
<protein>
    <submittedName>
        <fullName evidence="5">Polysaccharide export outer membrane protein</fullName>
    </submittedName>
</protein>
<dbReference type="STRING" id="1434700.SAMN06296427_10616"/>
<feature type="domain" description="Polysaccharide export protein N-terminal" evidence="3">
    <location>
        <begin position="63"/>
        <end position="153"/>
    </location>
</feature>
<dbReference type="InterPro" id="IPR019554">
    <property type="entry name" value="Soluble_ligand-bd"/>
</dbReference>